<protein>
    <submittedName>
        <fullName evidence="1">Uncharacterized protein</fullName>
    </submittedName>
</protein>
<sequence length="78" mass="9289">MEKKQKDNSGFEKLPLSSNSATTKFFVEICPLTLLIRFLRFNSNNFYYVMGTNQEPKKERILDFASKIDPYFFFENIF</sequence>
<accession>A0A6C0HJ82</accession>
<reference evidence="1" key="1">
    <citation type="journal article" date="2020" name="Nature">
        <title>Giant virus diversity and host interactions through global metagenomics.</title>
        <authorList>
            <person name="Schulz F."/>
            <person name="Roux S."/>
            <person name="Paez-Espino D."/>
            <person name="Jungbluth S."/>
            <person name="Walsh D.A."/>
            <person name="Denef V.J."/>
            <person name="McMahon K.D."/>
            <person name="Konstantinidis K.T."/>
            <person name="Eloe-Fadrosh E.A."/>
            <person name="Kyrpides N.C."/>
            <person name="Woyke T."/>
        </authorList>
    </citation>
    <scope>NUCLEOTIDE SEQUENCE</scope>
    <source>
        <strain evidence="1">GVMAG-M-3300023184-120</strain>
    </source>
</reference>
<proteinExistence type="predicted"/>
<organism evidence="1">
    <name type="scientific">viral metagenome</name>
    <dbReference type="NCBI Taxonomy" id="1070528"/>
    <lineage>
        <taxon>unclassified sequences</taxon>
        <taxon>metagenomes</taxon>
        <taxon>organismal metagenomes</taxon>
    </lineage>
</organism>
<dbReference type="EMBL" id="MN739972">
    <property type="protein sequence ID" value="QHT80559.1"/>
    <property type="molecule type" value="Genomic_DNA"/>
</dbReference>
<evidence type="ECO:0000313" key="1">
    <source>
        <dbReference type="EMBL" id="QHT80559.1"/>
    </source>
</evidence>
<name>A0A6C0HJ82_9ZZZZ</name>
<dbReference type="AlphaFoldDB" id="A0A6C0HJ82"/>